<dbReference type="GO" id="GO:0004521">
    <property type="term" value="F:RNA endonuclease activity"/>
    <property type="evidence" value="ECO:0007669"/>
    <property type="project" value="InterPro"/>
</dbReference>
<keyword evidence="5" id="KW-1185">Reference proteome</keyword>
<dbReference type="Proteomes" id="UP000669179">
    <property type="component" value="Unassembled WGS sequence"/>
</dbReference>
<evidence type="ECO:0000313" key="5">
    <source>
        <dbReference type="Proteomes" id="UP000669179"/>
    </source>
</evidence>
<gene>
    <name evidence="4" type="ORF">J4573_41185</name>
</gene>
<dbReference type="EMBL" id="JAGEOJ010000021">
    <property type="protein sequence ID" value="MBO2453562.1"/>
    <property type="molecule type" value="Genomic_DNA"/>
</dbReference>
<keyword evidence="1" id="KW-0540">Nuclease</keyword>
<dbReference type="GO" id="GO:0016787">
    <property type="term" value="F:hydrolase activity"/>
    <property type="evidence" value="ECO:0007669"/>
    <property type="project" value="UniProtKB-KW"/>
</dbReference>
<feature type="chain" id="PRO_5039227158" evidence="3">
    <location>
        <begin position="20"/>
        <end position="129"/>
    </location>
</feature>
<comment type="caution">
    <text evidence="4">The sequence shown here is derived from an EMBL/GenBank/DDBJ whole genome shotgun (WGS) entry which is preliminary data.</text>
</comment>
<sequence length="129" mass="14313">MRLATYVLVPLIAVLSLGACTTADHPTRAASSTPRPTSSVAVATLPAEAQQTLKLIDQGGPFPYRKDGSVFSNRERRLPREPRGYYREYTVPTPGSRDRGARRIIAGKEGERYYTGDHYRTFQQVTAGR</sequence>
<evidence type="ECO:0000313" key="4">
    <source>
        <dbReference type="EMBL" id="MBO2453562.1"/>
    </source>
</evidence>
<name>A0A939TBH4_9ACTN</name>
<evidence type="ECO:0000256" key="2">
    <source>
        <dbReference type="ARBA" id="ARBA00022801"/>
    </source>
</evidence>
<feature type="signal peptide" evidence="3">
    <location>
        <begin position="1"/>
        <end position="19"/>
    </location>
</feature>
<evidence type="ECO:0000256" key="1">
    <source>
        <dbReference type="ARBA" id="ARBA00022722"/>
    </source>
</evidence>
<keyword evidence="2" id="KW-0378">Hydrolase</keyword>
<dbReference type="Gene3D" id="3.10.450.30">
    <property type="entry name" value="Microbial ribonucleases"/>
    <property type="match status" value="1"/>
</dbReference>
<dbReference type="AlphaFoldDB" id="A0A939TBH4"/>
<dbReference type="Pfam" id="PF00545">
    <property type="entry name" value="Ribonuclease"/>
    <property type="match status" value="1"/>
</dbReference>
<keyword evidence="3" id="KW-0732">Signal</keyword>
<organism evidence="4 5">
    <name type="scientific">Actinomadura barringtoniae</name>
    <dbReference type="NCBI Taxonomy" id="1427535"/>
    <lineage>
        <taxon>Bacteria</taxon>
        <taxon>Bacillati</taxon>
        <taxon>Actinomycetota</taxon>
        <taxon>Actinomycetes</taxon>
        <taxon>Streptosporangiales</taxon>
        <taxon>Thermomonosporaceae</taxon>
        <taxon>Actinomadura</taxon>
    </lineage>
</organism>
<dbReference type="SUPFAM" id="SSF53933">
    <property type="entry name" value="Microbial ribonucleases"/>
    <property type="match status" value="1"/>
</dbReference>
<dbReference type="PROSITE" id="PS51257">
    <property type="entry name" value="PROKAR_LIPOPROTEIN"/>
    <property type="match status" value="1"/>
</dbReference>
<accession>A0A939TBH4</accession>
<dbReference type="GO" id="GO:0003723">
    <property type="term" value="F:RNA binding"/>
    <property type="evidence" value="ECO:0007669"/>
    <property type="project" value="InterPro"/>
</dbReference>
<evidence type="ECO:0000256" key="3">
    <source>
        <dbReference type="SAM" id="SignalP"/>
    </source>
</evidence>
<proteinExistence type="predicted"/>
<protein>
    <submittedName>
        <fullName evidence="4">Guanine-specific ribonuclease N1 and T1</fullName>
    </submittedName>
</protein>
<dbReference type="RefSeq" id="WP_208261581.1">
    <property type="nucleotide sequence ID" value="NZ_JAGEOJ010000021.1"/>
</dbReference>
<dbReference type="InterPro" id="IPR016191">
    <property type="entry name" value="Ribonuclease/ribotoxin"/>
</dbReference>
<dbReference type="InterPro" id="IPR000026">
    <property type="entry name" value="N1-like"/>
</dbReference>
<reference evidence="4" key="1">
    <citation type="submission" date="2021-03" db="EMBL/GenBank/DDBJ databases">
        <authorList>
            <person name="Kanchanasin P."/>
            <person name="Saeng-In P."/>
            <person name="Phongsopitanun W."/>
            <person name="Yuki M."/>
            <person name="Kudo T."/>
            <person name="Ohkuma M."/>
            <person name="Tanasupawat S."/>
        </authorList>
    </citation>
    <scope>NUCLEOTIDE SEQUENCE</scope>
    <source>
        <strain evidence="4">GKU 128</strain>
    </source>
</reference>